<dbReference type="Pfam" id="PF02624">
    <property type="entry name" value="YcaO"/>
    <property type="match status" value="1"/>
</dbReference>
<dbReference type="InterPro" id="IPR003776">
    <property type="entry name" value="YcaO-like_dom"/>
</dbReference>
<dbReference type="PROSITE" id="PS51664">
    <property type="entry name" value="YCAO"/>
    <property type="match status" value="1"/>
</dbReference>
<dbReference type="RefSeq" id="WP_284245096.1">
    <property type="nucleotide sequence ID" value="NZ_BSST01000001.1"/>
</dbReference>
<dbReference type="Gene3D" id="3.30.40.250">
    <property type="match status" value="1"/>
</dbReference>
<sequence>MYFRQDLDVFIFHQRIIFYEPKTDAYFDYTKVDDGLISYFTKNTEFCINRIHKSGINKTLFSKCKSKNSNAIAPFYCHSIDDTTSAFRVGRFVSLFSKANEQLEVENFTKFISRKYEATIIKLVTKGEGLKFVSSDIFSSSELRTKIHGIYEYEFLKNEFVKPFNSIVDNEENYWSVIFDDIIDTGVIKPYIDHWIIRNKEGDILSHFAAASHKLITFSDDADETQFGTGISGSEAVSKATIEGYERYCSRLLPDDIIKGSEKFLKKKNNVINIDNLVSYTEAQNIKWNVAIKEAHEERSWVKVKSFEGETYLCPLEMVYYGDFDGNSICTRSISSSSGIAAHTSIEEATKSALLELIERDALLRHWYSNTPPPKLKIDDETPFTSAVRNILSSVNISLNVFVLHMGLFPTYLAIGISEDESYKFSSGASCNPCSIEAIDKAVSEVFICMSHKILNSKINIELIDDKAHIKTPQDHGKFYFSGYNFNKISHFFENSDTYPKSDFSNSLENILSKTRENGIKLYYRELHPKDINEYSNRIKVIRVISEGLIPITFGYQAEPLGMSCIRNIINEAVEKEILAGDIVHFFA</sequence>
<dbReference type="PANTHER" id="PTHR37809">
    <property type="entry name" value="RIBOSOMAL PROTEIN S12 METHYLTHIOTRANSFERASE ACCESSORY FACTOR YCAO"/>
    <property type="match status" value="1"/>
</dbReference>
<name>A0ABQ6GXE5_9GAMM</name>
<accession>A0ABQ6GXE5</accession>
<dbReference type="Proteomes" id="UP001157186">
    <property type="component" value="Unassembled WGS sequence"/>
</dbReference>
<organism evidence="2 3">
    <name type="scientific">Thalassotalea insulae</name>
    <dbReference type="NCBI Taxonomy" id="2056778"/>
    <lineage>
        <taxon>Bacteria</taxon>
        <taxon>Pseudomonadati</taxon>
        <taxon>Pseudomonadota</taxon>
        <taxon>Gammaproteobacteria</taxon>
        <taxon>Alteromonadales</taxon>
        <taxon>Colwelliaceae</taxon>
        <taxon>Thalassotalea</taxon>
    </lineage>
</organism>
<dbReference type="PANTHER" id="PTHR37809:SF1">
    <property type="entry name" value="RIBOSOMAL PROTEIN S12 METHYLTHIOTRANSFERASE ACCESSORY FACTOR YCAO"/>
    <property type="match status" value="1"/>
</dbReference>
<proteinExistence type="predicted"/>
<evidence type="ECO:0000313" key="3">
    <source>
        <dbReference type="Proteomes" id="UP001157186"/>
    </source>
</evidence>
<evidence type="ECO:0000313" key="2">
    <source>
        <dbReference type="EMBL" id="GLX79195.1"/>
    </source>
</evidence>
<gene>
    <name evidence="2" type="ORF">tinsulaeT_25350</name>
</gene>
<comment type="caution">
    <text evidence="2">The sequence shown here is derived from an EMBL/GenBank/DDBJ whole genome shotgun (WGS) entry which is preliminary data.</text>
</comment>
<dbReference type="EMBL" id="BSST01000001">
    <property type="protein sequence ID" value="GLX79195.1"/>
    <property type="molecule type" value="Genomic_DNA"/>
</dbReference>
<feature type="domain" description="YcaO" evidence="1">
    <location>
        <begin position="228"/>
        <end position="588"/>
    </location>
</feature>
<dbReference type="Gene3D" id="3.30.1330.230">
    <property type="match status" value="1"/>
</dbReference>
<dbReference type="Gene3D" id="3.30.160.660">
    <property type="match status" value="1"/>
</dbReference>
<reference evidence="2 3" key="1">
    <citation type="submission" date="2023-03" db="EMBL/GenBank/DDBJ databases">
        <title>Draft genome sequence of Thalassotalea insulae KCTC 62186T.</title>
        <authorList>
            <person name="Sawabe T."/>
        </authorList>
    </citation>
    <scope>NUCLEOTIDE SEQUENCE [LARGE SCALE GENOMIC DNA]</scope>
    <source>
        <strain evidence="2 3">KCTC 62186</strain>
    </source>
</reference>
<protein>
    <recommendedName>
        <fullName evidence="1">YcaO domain-containing protein</fullName>
    </recommendedName>
</protein>
<keyword evidence="3" id="KW-1185">Reference proteome</keyword>
<evidence type="ECO:0000259" key="1">
    <source>
        <dbReference type="PROSITE" id="PS51664"/>
    </source>
</evidence>